<dbReference type="Pfam" id="PF03176">
    <property type="entry name" value="MMPL"/>
    <property type="match status" value="2"/>
</dbReference>
<reference evidence="8 9" key="1">
    <citation type="journal article" date="2017" name="Int. J. Syst. Evol. Microbiol.">
        <title>Bacillus notoginsengisoli sp. nov., a novel bacterium isolated from the rhizosphere of Panax notoginseng.</title>
        <authorList>
            <person name="Zhang M.Y."/>
            <person name="Cheng J."/>
            <person name="Cai Y."/>
            <person name="Zhang T.Y."/>
            <person name="Wu Y.Y."/>
            <person name="Manikprabhu D."/>
            <person name="Li W.J."/>
            <person name="Zhang Y.X."/>
        </authorList>
    </citation>
    <scope>NUCLEOTIDE SEQUENCE [LARGE SCALE GENOMIC DNA]</scope>
    <source>
        <strain evidence="8 9">JCM 30743</strain>
    </source>
</reference>
<dbReference type="SUPFAM" id="SSF82866">
    <property type="entry name" value="Multidrug efflux transporter AcrB transmembrane domain"/>
    <property type="match status" value="2"/>
</dbReference>
<feature type="transmembrane region" description="Helical" evidence="6">
    <location>
        <begin position="545"/>
        <end position="564"/>
    </location>
</feature>
<comment type="subcellular location">
    <subcellularLocation>
        <location evidence="1">Cell membrane</location>
        <topology evidence="1">Multi-pass membrane protein</topology>
    </subcellularLocation>
</comment>
<evidence type="ECO:0000313" key="8">
    <source>
        <dbReference type="EMBL" id="RHW34116.1"/>
    </source>
</evidence>
<dbReference type="GO" id="GO:0005886">
    <property type="term" value="C:plasma membrane"/>
    <property type="evidence" value="ECO:0007669"/>
    <property type="project" value="UniProtKB-SubCell"/>
</dbReference>
<evidence type="ECO:0000256" key="2">
    <source>
        <dbReference type="ARBA" id="ARBA00022475"/>
    </source>
</evidence>
<dbReference type="OrthoDB" id="7051771at2"/>
<dbReference type="RefSeq" id="WP_118923613.1">
    <property type="nucleotide sequence ID" value="NZ_QWEG01000015.1"/>
</dbReference>
<dbReference type="PANTHER" id="PTHR33406">
    <property type="entry name" value="MEMBRANE PROTEIN MJ1562-RELATED"/>
    <property type="match status" value="1"/>
</dbReference>
<dbReference type="InterPro" id="IPR000731">
    <property type="entry name" value="SSD"/>
</dbReference>
<feature type="transmembrane region" description="Helical" evidence="6">
    <location>
        <begin position="655"/>
        <end position="675"/>
    </location>
</feature>
<dbReference type="InterPro" id="IPR050545">
    <property type="entry name" value="Mycobact_MmpL"/>
</dbReference>
<evidence type="ECO:0000256" key="5">
    <source>
        <dbReference type="ARBA" id="ARBA00023136"/>
    </source>
</evidence>
<dbReference type="Gene3D" id="1.20.1640.10">
    <property type="entry name" value="Multidrug efflux transporter AcrB transmembrane domain"/>
    <property type="match status" value="2"/>
</dbReference>
<dbReference type="PROSITE" id="PS50156">
    <property type="entry name" value="SSD"/>
    <property type="match status" value="1"/>
</dbReference>
<dbReference type="AlphaFoldDB" id="A0A417YKV5"/>
<keyword evidence="9" id="KW-1185">Reference proteome</keyword>
<feature type="transmembrane region" description="Helical" evidence="6">
    <location>
        <begin position="604"/>
        <end position="623"/>
    </location>
</feature>
<keyword evidence="2" id="KW-1003">Cell membrane</keyword>
<evidence type="ECO:0000256" key="4">
    <source>
        <dbReference type="ARBA" id="ARBA00022989"/>
    </source>
</evidence>
<feature type="transmembrane region" description="Helical" evidence="6">
    <location>
        <begin position="298"/>
        <end position="325"/>
    </location>
</feature>
<comment type="caution">
    <text evidence="8">The sequence shown here is derived from an EMBL/GenBank/DDBJ whole genome shotgun (WGS) entry which is preliminary data.</text>
</comment>
<sequence>MGLGRLGRLADQYKFSVLAVWVAIIVFFALFAFKLPSVLSGNGFDYEGTYNETRDILEKDFGQPESTVILLFEKEKGVPEQEWHAYIQDTFKRLKKVKSASSVTSPFEMEGMFKGNYAYGVISYDKDAGSLADEIRELKTFLKSDKGIRVKMTGEPVIVKDLNEASQKDLARAEMIGLPIALVVLILAFGGLVAASIPLIIGIVSILTTMGIMYFFSYTANLSIFVLNIVPMIGLALSIDFALLIINRYKEELQTKSVRESIEITVATAGRAIIFSALCVFIGLSGLLFIQIDIFQNVALGGMVVVFVSALCAVTFLPAFLSLLGERIHKFTLIKPGKNKKSWWHSFAKTVMKHPVIMMLAAFAILIACLIPAMDMRLTIPGTDSLPKNVESRVAYETFRKEFQPEDKRDYQKITVVFEANGRMVDEENLDAASKAIANLEDSKLVNSIESIFTATGISNGVEYTQAKILSSGEAAAAQKFAMAEEHFIKENKMLVNVFLKTGEHSNKARAWVREWSEKDYGLKTYFGGHIKFEQEIFDEIYEKAPYGLALIFLSTFIILMMAFRSILIPLKAILMNVLSLGATFGIVVYTFQQGHLGTEPVDIALILPVFVFSLVFGLSMDYEVFLISRIQEFYLETGDNSKSTILGLTTTSKIITSAAAIMIVVTGAFAFTGVMPVKQLGVGIAIAIFIDATLVRMVLVPSLMKLLGDWNWWFFGHGKKKVQRES</sequence>
<accession>A0A417YKV5</accession>
<dbReference type="Proteomes" id="UP000284416">
    <property type="component" value="Unassembled WGS sequence"/>
</dbReference>
<feature type="transmembrane region" description="Helical" evidence="6">
    <location>
        <begin position="12"/>
        <end position="33"/>
    </location>
</feature>
<organism evidence="8 9">
    <name type="scientific">Neobacillus notoginsengisoli</name>
    <dbReference type="NCBI Taxonomy" id="1578198"/>
    <lineage>
        <taxon>Bacteria</taxon>
        <taxon>Bacillati</taxon>
        <taxon>Bacillota</taxon>
        <taxon>Bacilli</taxon>
        <taxon>Bacillales</taxon>
        <taxon>Bacillaceae</taxon>
        <taxon>Neobacillus</taxon>
    </lineage>
</organism>
<feature type="transmembrane region" description="Helical" evidence="6">
    <location>
        <begin position="224"/>
        <end position="247"/>
    </location>
</feature>
<feature type="transmembrane region" description="Helical" evidence="6">
    <location>
        <begin position="681"/>
        <end position="700"/>
    </location>
</feature>
<keyword evidence="5 6" id="KW-0472">Membrane</keyword>
<keyword evidence="3 6" id="KW-0812">Transmembrane</keyword>
<evidence type="ECO:0000256" key="6">
    <source>
        <dbReference type="SAM" id="Phobius"/>
    </source>
</evidence>
<dbReference type="EMBL" id="QWEG01000015">
    <property type="protein sequence ID" value="RHW34116.1"/>
    <property type="molecule type" value="Genomic_DNA"/>
</dbReference>
<name>A0A417YKV5_9BACI</name>
<proteinExistence type="predicted"/>
<feature type="transmembrane region" description="Helical" evidence="6">
    <location>
        <begin position="571"/>
        <end position="592"/>
    </location>
</feature>
<evidence type="ECO:0000313" key="9">
    <source>
        <dbReference type="Proteomes" id="UP000284416"/>
    </source>
</evidence>
<evidence type="ECO:0000256" key="1">
    <source>
        <dbReference type="ARBA" id="ARBA00004651"/>
    </source>
</evidence>
<protein>
    <submittedName>
        <fullName evidence="8">MMPL family transporter</fullName>
    </submittedName>
</protein>
<evidence type="ECO:0000259" key="7">
    <source>
        <dbReference type="PROSITE" id="PS50156"/>
    </source>
</evidence>
<feature type="domain" description="SSD" evidence="7">
    <location>
        <begin position="199"/>
        <end position="323"/>
    </location>
</feature>
<gene>
    <name evidence="8" type="ORF">D1B31_19630</name>
</gene>
<feature type="transmembrane region" description="Helical" evidence="6">
    <location>
        <begin position="268"/>
        <end position="292"/>
    </location>
</feature>
<dbReference type="PANTHER" id="PTHR33406:SF13">
    <property type="entry name" value="MEMBRANE PROTEIN YDFJ"/>
    <property type="match status" value="1"/>
</dbReference>
<feature type="transmembrane region" description="Helical" evidence="6">
    <location>
        <begin position="356"/>
        <end position="374"/>
    </location>
</feature>
<keyword evidence="4 6" id="KW-1133">Transmembrane helix</keyword>
<feature type="transmembrane region" description="Helical" evidence="6">
    <location>
        <begin position="176"/>
        <end position="204"/>
    </location>
</feature>
<evidence type="ECO:0000256" key="3">
    <source>
        <dbReference type="ARBA" id="ARBA00022692"/>
    </source>
</evidence>
<dbReference type="InterPro" id="IPR004869">
    <property type="entry name" value="MMPL_dom"/>
</dbReference>